<reference evidence="3 4" key="1">
    <citation type="journal article" date="2015" name="Genome Announc.">
        <title>Draft Genome Sequence and Gene Annotation of the Entomopathogenic Fungus Verticillium hemipterigenum.</title>
        <authorList>
            <person name="Horn F."/>
            <person name="Habel A."/>
            <person name="Scharf D.H."/>
            <person name="Dworschak J."/>
            <person name="Brakhage A.A."/>
            <person name="Guthke R."/>
            <person name="Hertweck C."/>
            <person name="Linde J."/>
        </authorList>
    </citation>
    <scope>NUCLEOTIDE SEQUENCE [LARGE SCALE GENOMIC DNA]</scope>
</reference>
<dbReference type="GO" id="GO:0016491">
    <property type="term" value="F:oxidoreductase activity"/>
    <property type="evidence" value="ECO:0007669"/>
    <property type="project" value="UniProtKB-KW"/>
</dbReference>
<dbReference type="PRINTS" id="PR00081">
    <property type="entry name" value="GDHRDH"/>
</dbReference>
<dbReference type="InterPro" id="IPR002347">
    <property type="entry name" value="SDR_fam"/>
</dbReference>
<keyword evidence="2" id="KW-0560">Oxidoreductase</keyword>
<name>A0A0A1TR20_9HYPO</name>
<dbReference type="Gene3D" id="3.40.50.720">
    <property type="entry name" value="NAD(P)-binding Rossmann-like Domain"/>
    <property type="match status" value="1"/>
</dbReference>
<accession>A0A0A1TR20</accession>
<evidence type="ECO:0008006" key="5">
    <source>
        <dbReference type="Google" id="ProtNLM"/>
    </source>
</evidence>
<dbReference type="OrthoDB" id="1274115at2759"/>
<dbReference type="PANTHER" id="PTHR43976">
    <property type="entry name" value="SHORT CHAIN DEHYDROGENASE"/>
    <property type="match status" value="1"/>
</dbReference>
<dbReference type="EMBL" id="CDHN01000006">
    <property type="protein sequence ID" value="CEJ94278.1"/>
    <property type="molecule type" value="Genomic_DNA"/>
</dbReference>
<dbReference type="STRING" id="1531966.A0A0A1TR20"/>
<dbReference type="AlphaFoldDB" id="A0A0A1TR20"/>
<dbReference type="SUPFAM" id="SSF51735">
    <property type="entry name" value="NAD(P)-binding Rossmann-fold domains"/>
    <property type="match status" value="1"/>
</dbReference>
<evidence type="ECO:0000313" key="4">
    <source>
        <dbReference type="Proteomes" id="UP000039046"/>
    </source>
</evidence>
<evidence type="ECO:0000256" key="2">
    <source>
        <dbReference type="ARBA" id="ARBA00023002"/>
    </source>
</evidence>
<evidence type="ECO:0000256" key="1">
    <source>
        <dbReference type="ARBA" id="ARBA00006484"/>
    </source>
</evidence>
<dbReference type="InterPro" id="IPR051911">
    <property type="entry name" value="SDR_oxidoreductase"/>
</dbReference>
<dbReference type="PANTHER" id="PTHR43976:SF16">
    <property type="entry name" value="SHORT-CHAIN DEHYDROGENASE_REDUCTASE FAMILY PROTEIN"/>
    <property type="match status" value="1"/>
</dbReference>
<dbReference type="InterPro" id="IPR036291">
    <property type="entry name" value="NAD(P)-bd_dom_sf"/>
</dbReference>
<gene>
    <name evidence="3" type="ORF">VHEMI09819</name>
</gene>
<evidence type="ECO:0000313" key="3">
    <source>
        <dbReference type="EMBL" id="CEJ94278.1"/>
    </source>
</evidence>
<sequence>MATTPVWFITAASSGFGLEMAKAALQKGHKVVATARSIDRIQELATLGADIMTFDVTSSLESMRATAKAVFDKYGRVDYLINAAGFLLEGATEEVNDEEILQSFNINVFGVMRTVKAFLPHIRGQPIGANGKRSTIATFGSLASWNGGPSYSVYAMTKASCSSLAESLSLELAPFNIVSTTIEPGYFRTGFLNSGARKSADERIEVYEDATTPAGQLREALGAIDNNQPGDPVKGSILTVDILTQSGVAAGKEVPVRIVLGTDNYEFIKNKLQTTQEILDQWKDAICSTDYTK</sequence>
<protein>
    <recommendedName>
        <fullName evidence="5">NAD(P)-binding protein</fullName>
    </recommendedName>
</protein>
<keyword evidence="4" id="KW-1185">Reference proteome</keyword>
<dbReference type="Pfam" id="PF00106">
    <property type="entry name" value="adh_short"/>
    <property type="match status" value="1"/>
</dbReference>
<dbReference type="HOGENOM" id="CLU_010194_2_9_1"/>
<comment type="similarity">
    <text evidence="1">Belongs to the short-chain dehydrogenases/reductases (SDR) family.</text>
</comment>
<dbReference type="Proteomes" id="UP000039046">
    <property type="component" value="Unassembled WGS sequence"/>
</dbReference>
<organism evidence="3 4">
    <name type="scientific">[Torrubiella] hemipterigena</name>
    <dbReference type="NCBI Taxonomy" id="1531966"/>
    <lineage>
        <taxon>Eukaryota</taxon>
        <taxon>Fungi</taxon>
        <taxon>Dikarya</taxon>
        <taxon>Ascomycota</taxon>
        <taxon>Pezizomycotina</taxon>
        <taxon>Sordariomycetes</taxon>
        <taxon>Hypocreomycetidae</taxon>
        <taxon>Hypocreales</taxon>
        <taxon>Clavicipitaceae</taxon>
        <taxon>Clavicipitaceae incertae sedis</taxon>
        <taxon>'Torrubiella' clade</taxon>
    </lineage>
</organism>
<proteinExistence type="inferred from homology"/>